<organism evidence="1 2">
    <name type="scientific">Danaus chrysippus</name>
    <name type="common">African queen</name>
    <dbReference type="NCBI Taxonomy" id="151541"/>
    <lineage>
        <taxon>Eukaryota</taxon>
        <taxon>Metazoa</taxon>
        <taxon>Ecdysozoa</taxon>
        <taxon>Arthropoda</taxon>
        <taxon>Hexapoda</taxon>
        <taxon>Insecta</taxon>
        <taxon>Pterygota</taxon>
        <taxon>Neoptera</taxon>
        <taxon>Endopterygota</taxon>
        <taxon>Lepidoptera</taxon>
        <taxon>Glossata</taxon>
        <taxon>Ditrysia</taxon>
        <taxon>Papilionoidea</taxon>
        <taxon>Nymphalidae</taxon>
        <taxon>Danainae</taxon>
        <taxon>Danaini</taxon>
        <taxon>Danaina</taxon>
        <taxon>Danaus</taxon>
        <taxon>Anosia</taxon>
    </lineage>
</organism>
<comment type="caution">
    <text evidence="1">The sequence shown here is derived from an EMBL/GenBank/DDBJ whole genome shotgun (WGS) entry which is preliminary data.</text>
</comment>
<dbReference type="AlphaFoldDB" id="A0A8J2R8A5"/>
<dbReference type="EMBL" id="CAKASE010000083">
    <property type="protein sequence ID" value="CAG9585679.1"/>
    <property type="molecule type" value="Genomic_DNA"/>
</dbReference>
<accession>A0A8J2R8A5</accession>
<keyword evidence="2" id="KW-1185">Reference proteome</keyword>
<dbReference type="Proteomes" id="UP000789524">
    <property type="component" value="Unassembled WGS sequence"/>
</dbReference>
<name>A0A8J2R8A5_9NEOP</name>
<proteinExistence type="predicted"/>
<protein>
    <submittedName>
        <fullName evidence="1">(African queen) hypothetical protein</fullName>
    </submittedName>
</protein>
<evidence type="ECO:0000313" key="2">
    <source>
        <dbReference type="Proteomes" id="UP000789524"/>
    </source>
</evidence>
<gene>
    <name evidence="1" type="ORF">DCHRY22_LOCUS16041</name>
</gene>
<reference evidence="1" key="1">
    <citation type="submission" date="2021-09" db="EMBL/GenBank/DDBJ databases">
        <authorList>
            <person name="Martin H S."/>
        </authorList>
    </citation>
    <scope>NUCLEOTIDE SEQUENCE</scope>
</reference>
<evidence type="ECO:0000313" key="1">
    <source>
        <dbReference type="EMBL" id="CAG9585679.1"/>
    </source>
</evidence>
<sequence length="71" mass="7955">MCPSLVSLRDSQGKGRSDIKLSIHNFGVSEVLEERRDNLEALSDSVGALQWMSLTEELTLWAQYFVLSHCG</sequence>